<feature type="transmembrane region" description="Helical" evidence="7">
    <location>
        <begin position="383"/>
        <end position="404"/>
    </location>
</feature>
<dbReference type="Gene3D" id="1.20.1250.20">
    <property type="entry name" value="MFS general substrate transporter like domains"/>
    <property type="match status" value="1"/>
</dbReference>
<keyword evidence="2" id="KW-0813">Transport</keyword>
<feature type="transmembrane region" description="Helical" evidence="7">
    <location>
        <begin position="12"/>
        <end position="30"/>
    </location>
</feature>
<keyword evidence="10" id="KW-1185">Reference proteome</keyword>
<gene>
    <name evidence="9" type="ORF">EW139_01750</name>
</gene>
<evidence type="ECO:0000256" key="3">
    <source>
        <dbReference type="ARBA" id="ARBA00022475"/>
    </source>
</evidence>
<dbReference type="EMBL" id="CP037939">
    <property type="protein sequence ID" value="QBR46921.1"/>
    <property type="molecule type" value="Genomic_DNA"/>
</dbReference>
<dbReference type="Pfam" id="PF07690">
    <property type="entry name" value="MFS_1"/>
    <property type="match status" value="1"/>
</dbReference>
<feature type="transmembrane region" description="Helical" evidence="7">
    <location>
        <begin position="138"/>
        <end position="160"/>
    </location>
</feature>
<organism evidence="9 10">
    <name type="scientific">Leuconostoc kimchii</name>
    <dbReference type="NCBI Taxonomy" id="136609"/>
    <lineage>
        <taxon>Bacteria</taxon>
        <taxon>Bacillati</taxon>
        <taxon>Bacillota</taxon>
        <taxon>Bacilli</taxon>
        <taxon>Lactobacillales</taxon>
        <taxon>Lactobacillaceae</taxon>
        <taxon>Leuconostoc</taxon>
    </lineage>
</organism>
<dbReference type="Proteomes" id="UP000295756">
    <property type="component" value="Chromosome"/>
</dbReference>
<dbReference type="RefSeq" id="WP_013103038.1">
    <property type="nucleotide sequence ID" value="NZ_CP037939.1"/>
</dbReference>
<evidence type="ECO:0000256" key="2">
    <source>
        <dbReference type="ARBA" id="ARBA00022448"/>
    </source>
</evidence>
<feature type="transmembrane region" description="Helical" evidence="7">
    <location>
        <begin position="292"/>
        <end position="312"/>
    </location>
</feature>
<reference evidence="9 10" key="1">
    <citation type="submission" date="2019-03" db="EMBL/GenBank/DDBJ databases">
        <title>Complete Genome Sequence of Leuconostoc kimchii strain NKJ218 Isolated from Homemade Kimchi.</title>
        <authorList>
            <person name="Jung J.Y."/>
            <person name="Jin H.M."/>
            <person name="Jung J.-W."/>
            <person name="Lee S.-Y."/>
            <person name="Ryu B.-G."/>
            <person name="Han S.-S."/>
            <person name="Kang H.K."/>
            <person name="Choi H.W."/>
            <person name="Chung E.J."/>
            <person name="Choi K.-M."/>
        </authorList>
    </citation>
    <scope>NUCLEOTIDE SEQUENCE [LARGE SCALE GENOMIC DNA]</scope>
    <source>
        <strain evidence="9 10">NKJ218</strain>
    </source>
</reference>
<keyword evidence="6 7" id="KW-0472">Membrane</keyword>
<comment type="subcellular location">
    <subcellularLocation>
        <location evidence="1">Cell membrane</location>
        <topology evidence="1">Multi-pass membrane protein</topology>
    </subcellularLocation>
</comment>
<accession>A0ABX5SHW1</accession>
<feature type="transmembrane region" description="Helical" evidence="7">
    <location>
        <begin position="166"/>
        <end position="187"/>
    </location>
</feature>
<feature type="transmembrane region" description="Helical" evidence="7">
    <location>
        <begin position="36"/>
        <end position="63"/>
    </location>
</feature>
<sequence length="410" mass="45075">MSDFLKLDRNIQLRMVIMFITIAIGSSVGPNMTIYYVSYFGAGITGMLLVFVQIAGFIAGLYGGHLADVWGRKRVMLSGIGSMAIGYTIAAAMNSPIYINPYVTFFGFLLATVGMSFASPAEEAMMIDVSTLQNRKFIYAMMYWVVNLSVMIGAALGGWFFKTARFELLIGTAVGAIISLLIVLIWITETFQKKERQNKGQSVWDVLKSYRTVFSDKRYLRFMIAGIGATVIFSSPDYYLAAHLAQTFHSVTVLGIPIFGQRMLSVITIVNTFMIVLLMGTMTKLFAKWSNLKANFVGIAIQGGSFALMFLLTDFWPLLIVAIILTMGEMIVTPANQSLRAEMMNPNKIGAYSGFSAATRPVGYILSSGIVSISVFIGNIGAAVLLLVATAVSMWFTYLAVVMLRENRTM</sequence>
<evidence type="ECO:0000313" key="10">
    <source>
        <dbReference type="Proteomes" id="UP000295756"/>
    </source>
</evidence>
<evidence type="ECO:0000259" key="8">
    <source>
        <dbReference type="PROSITE" id="PS50850"/>
    </source>
</evidence>
<dbReference type="PANTHER" id="PTHR23517">
    <property type="entry name" value="RESISTANCE PROTEIN MDTM, PUTATIVE-RELATED-RELATED"/>
    <property type="match status" value="1"/>
</dbReference>
<feature type="transmembrane region" description="Helical" evidence="7">
    <location>
        <begin position="357"/>
        <end position="377"/>
    </location>
</feature>
<dbReference type="SUPFAM" id="SSF103473">
    <property type="entry name" value="MFS general substrate transporter"/>
    <property type="match status" value="1"/>
</dbReference>
<dbReference type="PANTHER" id="PTHR23517:SF3">
    <property type="entry name" value="INTEGRAL MEMBRANE TRANSPORT PROTEIN"/>
    <property type="match status" value="1"/>
</dbReference>
<name>A0ABX5SHW1_9LACO</name>
<proteinExistence type="predicted"/>
<feature type="transmembrane region" description="Helical" evidence="7">
    <location>
        <begin position="75"/>
        <end position="93"/>
    </location>
</feature>
<keyword evidence="4 7" id="KW-0812">Transmembrane</keyword>
<feature type="transmembrane region" description="Helical" evidence="7">
    <location>
        <begin position="259"/>
        <end position="280"/>
    </location>
</feature>
<keyword evidence="3" id="KW-1003">Cell membrane</keyword>
<evidence type="ECO:0000313" key="9">
    <source>
        <dbReference type="EMBL" id="QBR46921.1"/>
    </source>
</evidence>
<dbReference type="InterPro" id="IPR050171">
    <property type="entry name" value="MFS_Transporters"/>
</dbReference>
<evidence type="ECO:0000256" key="1">
    <source>
        <dbReference type="ARBA" id="ARBA00004651"/>
    </source>
</evidence>
<dbReference type="PROSITE" id="PS50850">
    <property type="entry name" value="MFS"/>
    <property type="match status" value="1"/>
</dbReference>
<evidence type="ECO:0000256" key="5">
    <source>
        <dbReference type="ARBA" id="ARBA00022989"/>
    </source>
</evidence>
<feature type="transmembrane region" description="Helical" evidence="7">
    <location>
        <begin position="219"/>
        <end position="239"/>
    </location>
</feature>
<keyword evidence="5 7" id="KW-1133">Transmembrane helix</keyword>
<feature type="transmembrane region" description="Helical" evidence="7">
    <location>
        <begin position="318"/>
        <end position="336"/>
    </location>
</feature>
<feature type="transmembrane region" description="Helical" evidence="7">
    <location>
        <begin position="99"/>
        <end position="118"/>
    </location>
</feature>
<dbReference type="InterPro" id="IPR020846">
    <property type="entry name" value="MFS_dom"/>
</dbReference>
<dbReference type="InterPro" id="IPR011701">
    <property type="entry name" value="MFS"/>
</dbReference>
<dbReference type="InterPro" id="IPR036259">
    <property type="entry name" value="MFS_trans_sf"/>
</dbReference>
<evidence type="ECO:0000256" key="4">
    <source>
        <dbReference type="ARBA" id="ARBA00022692"/>
    </source>
</evidence>
<protein>
    <submittedName>
        <fullName evidence="9">MFS transporter</fullName>
    </submittedName>
</protein>
<feature type="domain" description="Major facilitator superfamily (MFS) profile" evidence="8">
    <location>
        <begin position="1"/>
        <end position="408"/>
    </location>
</feature>
<evidence type="ECO:0000256" key="6">
    <source>
        <dbReference type="ARBA" id="ARBA00023136"/>
    </source>
</evidence>
<evidence type="ECO:0000256" key="7">
    <source>
        <dbReference type="SAM" id="Phobius"/>
    </source>
</evidence>